<protein>
    <submittedName>
        <fullName evidence="1">Uncharacterized protein</fullName>
    </submittedName>
</protein>
<dbReference type="Proteomes" id="UP001597101">
    <property type="component" value="Unassembled WGS sequence"/>
</dbReference>
<keyword evidence="2" id="KW-1185">Reference proteome</keyword>
<comment type="caution">
    <text evidence="1">The sequence shown here is derived from an EMBL/GenBank/DDBJ whole genome shotgun (WGS) entry which is preliminary data.</text>
</comment>
<evidence type="ECO:0000313" key="1">
    <source>
        <dbReference type="EMBL" id="MFD0915918.1"/>
    </source>
</evidence>
<dbReference type="RefSeq" id="WP_377211758.1">
    <property type="nucleotide sequence ID" value="NZ_JBHTJV010000003.1"/>
</dbReference>
<reference evidence="2" key="1">
    <citation type="journal article" date="2019" name="Int. J. Syst. Evol. Microbiol.">
        <title>The Global Catalogue of Microorganisms (GCM) 10K type strain sequencing project: providing services to taxonomists for standard genome sequencing and annotation.</title>
        <authorList>
            <consortium name="The Broad Institute Genomics Platform"/>
            <consortium name="The Broad Institute Genome Sequencing Center for Infectious Disease"/>
            <person name="Wu L."/>
            <person name="Ma J."/>
        </authorList>
    </citation>
    <scope>NUCLEOTIDE SEQUENCE [LARGE SCALE GENOMIC DNA]</scope>
    <source>
        <strain evidence="2">CCUG 60023</strain>
    </source>
</reference>
<sequence length="58" mass="5873">MSRGPTTFRNAQSNAGSNEISNVYGIGTLIRAGAVMAGIAGANDNSFSWKIVEGAGLA</sequence>
<gene>
    <name evidence="1" type="ORF">ACFQ14_05820</name>
</gene>
<evidence type="ECO:0000313" key="2">
    <source>
        <dbReference type="Proteomes" id="UP001597101"/>
    </source>
</evidence>
<organism evidence="1 2">
    <name type="scientific">Pseudahrensia aquimaris</name>
    <dbReference type="NCBI Taxonomy" id="744461"/>
    <lineage>
        <taxon>Bacteria</taxon>
        <taxon>Pseudomonadati</taxon>
        <taxon>Pseudomonadota</taxon>
        <taxon>Alphaproteobacteria</taxon>
        <taxon>Hyphomicrobiales</taxon>
        <taxon>Ahrensiaceae</taxon>
        <taxon>Pseudahrensia</taxon>
    </lineage>
</organism>
<accession>A0ABW3FEN5</accession>
<dbReference type="EMBL" id="JBHTJV010000003">
    <property type="protein sequence ID" value="MFD0915918.1"/>
    <property type="molecule type" value="Genomic_DNA"/>
</dbReference>
<proteinExistence type="predicted"/>
<name>A0ABW3FEN5_9HYPH</name>